<dbReference type="Proteomes" id="UP000789759">
    <property type="component" value="Unassembled WGS sequence"/>
</dbReference>
<comment type="caution">
    <text evidence="1">The sequence shown here is derived from an EMBL/GenBank/DDBJ whole genome shotgun (WGS) entry which is preliminary data.</text>
</comment>
<feature type="non-terminal residue" evidence="1">
    <location>
        <position position="211"/>
    </location>
</feature>
<dbReference type="AlphaFoldDB" id="A0A9N9K981"/>
<proteinExistence type="predicted"/>
<evidence type="ECO:0000313" key="1">
    <source>
        <dbReference type="EMBL" id="CAG8816364.1"/>
    </source>
</evidence>
<feature type="non-terminal residue" evidence="1">
    <location>
        <position position="1"/>
    </location>
</feature>
<name>A0A9N9K981_9GLOM</name>
<organism evidence="1 2">
    <name type="scientific">Cetraspora pellucida</name>
    <dbReference type="NCBI Taxonomy" id="1433469"/>
    <lineage>
        <taxon>Eukaryota</taxon>
        <taxon>Fungi</taxon>
        <taxon>Fungi incertae sedis</taxon>
        <taxon>Mucoromycota</taxon>
        <taxon>Glomeromycotina</taxon>
        <taxon>Glomeromycetes</taxon>
        <taxon>Diversisporales</taxon>
        <taxon>Gigasporaceae</taxon>
        <taxon>Cetraspora</taxon>
    </lineage>
</organism>
<gene>
    <name evidence="1" type="ORF">CPELLU_LOCUS19232</name>
</gene>
<evidence type="ECO:0000313" key="2">
    <source>
        <dbReference type="Proteomes" id="UP000789759"/>
    </source>
</evidence>
<sequence length="211" mass="24243">NSSNVFTLQIDSSNNTFFSQVDSSIEEIDLFSEQKDILKDNTNKNFNNKYYGNNDSPLYGLDEVQKIITKKFQKAESNSKNVNFDLEIELNQQLFENISCSNQVLLAKLYLEQPKFITKGFKILNFIENDFVKALSFTTPLLSYIGATNITEIVINSTFKTNKEQFELFTVNTNYDGYELPLAYLYLLTLNSNKEALDNPKNKIKTCVQVL</sequence>
<reference evidence="1" key="1">
    <citation type="submission" date="2021-06" db="EMBL/GenBank/DDBJ databases">
        <authorList>
            <person name="Kallberg Y."/>
            <person name="Tangrot J."/>
            <person name="Rosling A."/>
        </authorList>
    </citation>
    <scope>NUCLEOTIDE SEQUENCE</scope>
    <source>
        <strain evidence="1">FL966</strain>
    </source>
</reference>
<protein>
    <submittedName>
        <fullName evidence="1">17132_t:CDS:1</fullName>
    </submittedName>
</protein>
<dbReference type="EMBL" id="CAJVQA010044180">
    <property type="protein sequence ID" value="CAG8816364.1"/>
    <property type="molecule type" value="Genomic_DNA"/>
</dbReference>
<accession>A0A9N9K981</accession>
<dbReference type="OrthoDB" id="2440775at2759"/>
<keyword evidence="2" id="KW-1185">Reference proteome</keyword>